<dbReference type="EMBL" id="MHIM01000009">
    <property type="protein sequence ID" value="OGY52978.1"/>
    <property type="molecule type" value="Genomic_DNA"/>
</dbReference>
<dbReference type="CDD" id="cd00156">
    <property type="entry name" value="REC"/>
    <property type="match status" value="1"/>
</dbReference>
<sequence length="121" mass="13936">MYQILIVEDESVLQQSLVNKIQRDGWQASSALNGEEGLRSLKRKKPDLILLDIRMPKMGGLEMLKEVRKKYDKKELPVIILTNYDEKENVSRSLELGAEIFLVKANYSLDDIMEKIKEVLG</sequence>
<dbReference type="SUPFAM" id="SSF52172">
    <property type="entry name" value="CheY-like"/>
    <property type="match status" value="1"/>
</dbReference>
<dbReference type="InterPro" id="IPR001789">
    <property type="entry name" value="Sig_transdc_resp-reg_receiver"/>
</dbReference>
<keyword evidence="2" id="KW-0902">Two-component regulatory system</keyword>
<dbReference type="AlphaFoldDB" id="A0A1G1YKU7"/>
<dbReference type="Proteomes" id="UP000177376">
    <property type="component" value="Unassembled WGS sequence"/>
</dbReference>
<evidence type="ECO:0000313" key="5">
    <source>
        <dbReference type="EMBL" id="OGY52978.1"/>
    </source>
</evidence>
<evidence type="ECO:0000256" key="1">
    <source>
        <dbReference type="ARBA" id="ARBA00022553"/>
    </source>
</evidence>
<dbReference type="Gene3D" id="3.40.50.2300">
    <property type="match status" value="1"/>
</dbReference>
<evidence type="ECO:0000313" key="6">
    <source>
        <dbReference type="Proteomes" id="UP000177376"/>
    </source>
</evidence>
<feature type="domain" description="Response regulatory" evidence="4">
    <location>
        <begin position="3"/>
        <end position="119"/>
    </location>
</feature>
<evidence type="ECO:0000256" key="2">
    <source>
        <dbReference type="ARBA" id="ARBA00023012"/>
    </source>
</evidence>
<dbReference type="PROSITE" id="PS50110">
    <property type="entry name" value="RESPONSE_REGULATORY"/>
    <property type="match status" value="1"/>
</dbReference>
<organism evidence="5 6">
    <name type="scientific">Candidatus Buchananbacteria bacterium RIFCSPLOWO2_01_FULL_39_33</name>
    <dbReference type="NCBI Taxonomy" id="1797543"/>
    <lineage>
        <taxon>Bacteria</taxon>
        <taxon>Candidatus Buchananiibacteriota</taxon>
    </lineage>
</organism>
<dbReference type="GO" id="GO:0000160">
    <property type="term" value="P:phosphorelay signal transduction system"/>
    <property type="evidence" value="ECO:0007669"/>
    <property type="project" value="UniProtKB-KW"/>
</dbReference>
<feature type="modified residue" description="4-aspartylphosphate" evidence="3">
    <location>
        <position position="52"/>
    </location>
</feature>
<dbReference type="InterPro" id="IPR011006">
    <property type="entry name" value="CheY-like_superfamily"/>
</dbReference>
<dbReference type="Pfam" id="PF00072">
    <property type="entry name" value="Response_reg"/>
    <property type="match status" value="1"/>
</dbReference>
<keyword evidence="1 3" id="KW-0597">Phosphoprotein</keyword>
<dbReference type="InterPro" id="IPR050595">
    <property type="entry name" value="Bact_response_regulator"/>
</dbReference>
<protein>
    <recommendedName>
        <fullName evidence="4">Response regulatory domain-containing protein</fullName>
    </recommendedName>
</protein>
<proteinExistence type="predicted"/>
<accession>A0A1G1YKU7</accession>
<evidence type="ECO:0000259" key="4">
    <source>
        <dbReference type="PROSITE" id="PS50110"/>
    </source>
</evidence>
<name>A0A1G1YKU7_9BACT</name>
<dbReference type="PANTHER" id="PTHR44591:SF14">
    <property type="entry name" value="PROTEIN PILG"/>
    <property type="match status" value="1"/>
</dbReference>
<reference evidence="5 6" key="1">
    <citation type="journal article" date="2016" name="Nat. Commun.">
        <title>Thousands of microbial genomes shed light on interconnected biogeochemical processes in an aquifer system.</title>
        <authorList>
            <person name="Anantharaman K."/>
            <person name="Brown C.T."/>
            <person name="Hug L.A."/>
            <person name="Sharon I."/>
            <person name="Castelle C.J."/>
            <person name="Probst A.J."/>
            <person name="Thomas B.C."/>
            <person name="Singh A."/>
            <person name="Wilkins M.J."/>
            <person name="Karaoz U."/>
            <person name="Brodie E.L."/>
            <person name="Williams K.H."/>
            <person name="Hubbard S.S."/>
            <person name="Banfield J.F."/>
        </authorList>
    </citation>
    <scope>NUCLEOTIDE SEQUENCE [LARGE SCALE GENOMIC DNA]</scope>
</reference>
<gene>
    <name evidence="5" type="ORF">A3A02_04320</name>
</gene>
<dbReference type="PANTHER" id="PTHR44591">
    <property type="entry name" value="STRESS RESPONSE REGULATOR PROTEIN 1"/>
    <property type="match status" value="1"/>
</dbReference>
<dbReference type="SMART" id="SM00448">
    <property type="entry name" value="REC"/>
    <property type="match status" value="1"/>
</dbReference>
<comment type="caution">
    <text evidence="5">The sequence shown here is derived from an EMBL/GenBank/DDBJ whole genome shotgun (WGS) entry which is preliminary data.</text>
</comment>
<evidence type="ECO:0000256" key="3">
    <source>
        <dbReference type="PROSITE-ProRule" id="PRU00169"/>
    </source>
</evidence>